<dbReference type="Proteomes" id="UP001153954">
    <property type="component" value="Unassembled WGS sequence"/>
</dbReference>
<protein>
    <submittedName>
        <fullName evidence="1">Uncharacterized protein</fullName>
    </submittedName>
</protein>
<dbReference type="AlphaFoldDB" id="A0AAU9U5B4"/>
<sequence>MDSLTNDGCGPPALWGFCSGLTPRPLTEWIFINQFVDDNCRVEACIDNQQGVGGEITFGLESSSASHEQGEALQRYYSKSDLQTIIAISDFHELRLRPP</sequence>
<proteinExistence type="predicted"/>
<dbReference type="EMBL" id="CAKOGL010000013">
    <property type="protein sequence ID" value="CAH2093332.1"/>
    <property type="molecule type" value="Genomic_DNA"/>
</dbReference>
<gene>
    <name evidence="1" type="ORF">EEDITHA_LOCUS9008</name>
</gene>
<keyword evidence="2" id="KW-1185">Reference proteome</keyword>
<reference evidence="1" key="1">
    <citation type="submission" date="2022-03" db="EMBL/GenBank/DDBJ databases">
        <authorList>
            <person name="Tunstrom K."/>
        </authorList>
    </citation>
    <scope>NUCLEOTIDE SEQUENCE</scope>
</reference>
<name>A0AAU9U5B4_EUPED</name>
<evidence type="ECO:0000313" key="1">
    <source>
        <dbReference type="EMBL" id="CAH2093332.1"/>
    </source>
</evidence>
<comment type="caution">
    <text evidence="1">The sequence shown here is derived from an EMBL/GenBank/DDBJ whole genome shotgun (WGS) entry which is preliminary data.</text>
</comment>
<accession>A0AAU9U5B4</accession>
<evidence type="ECO:0000313" key="2">
    <source>
        <dbReference type="Proteomes" id="UP001153954"/>
    </source>
</evidence>
<organism evidence="1 2">
    <name type="scientific">Euphydryas editha</name>
    <name type="common">Edith's checkerspot</name>
    <dbReference type="NCBI Taxonomy" id="104508"/>
    <lineage>
        <taxon>Eukaryota</taxon>
        <taxon>Metazoa</taxon>
        <taxon>Ecdysozoa</taxon>
        <taxon>Arthropoda</taxon>
        <taxon>Hexapoda</taxon>
        <taxon>Insecta</taxon>
        <taxon>Pterygota</taxon>
        <taxon>Neoptera</taxon>
        <taxon>Endopterygota</taxon>
        <taxon>Lepidoptera</taxon>
        <taxon>Glossata</taxon>
        <taxon>Ditrysia</taxon>
        <taxon>Papilionoidea</taxon>
        <taxon>Nymphalidae</taxon>
        <taxon>Nymphalinae</taxon>
        <taxon>Euphydryas</taxon>
    </lineage>
</organism>